<accession>A0A0E9SJI4</accession>
<proteinExistence type="predicted"/>
<sequence length="20" mass="2643">MRCHYFCQLFYFPFFLFFSV</sequence>
<protein>
    <submittedName>
        <fullName evidence="1">Uncharacterized protein</fullName>
    </submittedName>
</protein>
<dbReference type="AlphaFoldDB" id="A0A0E9SJI4"/>
<evidence type="ECO:0000313" key="1">
    <source>
        <dbReference type="EMBL" id="JAH41466.1"/>
    </source>
</evidence>
<reference evidence="1" key="1">
    <citation type="submission" date="2014-11" db="EMBL/GenBank/DDBJ databases">
        <authorList>
            <person name="Amaro Gonzalez C."/>
        </authorList>
    </citation>
    <scope>NUCLEOTIDE SEQUENCE</scope>
</reference>
<organism evidence="1">
    <name type="scientific">Anguilla anguilla</name>
    <name type="common">European freshwater eel</name>
    <name type="synonym">Muraena anguilla</name>
    <dbReference type="NCBI Taxonomy" id="7936"/>
    <lineage>
        <taxon>Eukaryota</taxon>
        <taxon>Metazoa</taxon>
        <taxon>Chordata</taxon>
        <taxon>Craniata</taxon>
        <taxon>Vertebrata</taxon>
        <taxon>Euteleostomi</taxon>
        <taxon>Actinopterygii</taxon>
        <taxon>Neopterygii</taxon>
        <taxon>Teleostei</taxon>
        <taxon>Anguilliformes</taxon>
        <taxon>Anguillidae</taxon>
        <taxon>Anguilla</taxon>
    </lineage>
</organism>
<dbReference type="EMBL" id="GBXM01067111">
    <property type="protein sequence ID" value="JAH41466.1"/>
    <property type="molecule type" value="Transcribed_RNA"/>
</dbReference>
<name>A0A0E9SJI4_ANGAN</name>
<reference evidence="1" key="2">
    <citation type="journal article" date="2015" name="Fish Shellfish Immunol.">
        <title>Early steps in the European eel (Anguilla anguilla)-Vibrio vulnificus interaction in the gills: Role of the RtxA13 toxin.</title>
        <authorList>
            <person name="Callol A."/>
            <person name="Pajuelo D."/>
            <person name="Ebbesson L."/>
            <person name="Teles M."/>
            <person name="MacKenzie S."/>
            <person name="Amaro C."/>
        </authorList>
    </citation>
    <scope>NUCLEOTIDE SEQUENCE</scope>
</reference>